<evidence type="ECO:0000256" key="2">
    <source>
        <dbReference type="ARBA" id="ARBA00007581"/>
    </source>
</evidence>
<evidence type="ECO:0000256" key="4">
    <source>
        <dbReference type="ARBA" id="ARBA00022833"/>
    </source>
</evidence>
<evidence type="ECO:0000256" key="1">
    <source>
        <dbReference type="ARBA" id="ARBA00001947"/>
    </source>
</evidence>
<evidence type="ECO:0000313" key="7">
    <source>
        <dbReference type="EMBL" id="EXX67064.1"/>
    </source>
</evidence>
<comment type="similarity">
    <text evidence="2">Belongs to the DODA-type extradiol aromatic ring-opening dioxygenase family.</text>
</comment>
<organism evidence="7 8">
    <name type="scientific">Rhizophagus irregularis (strain DAOM 197198w)</name>
    <name type="common">Glomus intraradices</name>
    <dbReference type="NCBI Taxonomy" id="1432141"/>
    <lineage>
        <taxon>Eukaryota</taxon>
        <taxon>Fungi</taxon>
        <taxon>Fungi incertae sedis</taxon>
        <taxon>Mucoromycota</taxon>
        <taxon>Glomeromycotina</taxon>
        <taxon>Glomeromycetes</taxon>
        <taxon>Glomerales</taxon>
        <taxon>Glomeraceae</taxon>
        <taxon>Rhizophagus</taxon>
    </lineage>
</organism>
<dbReference type="PIRSF" id="PIRSF006157">
    <property type="entry name" value="Doxgns_DODA"/>
    <property type="match status" value="1"/>
</dbReference>
<evidence type="ECO:0000256" key="5">
    <source>
        <dbReference type="ARBA" id="ARBA00023002"/>
    </source>
</evidence>
<name>A0A015KHQ6_RHIIW</name>
<dbReference type="GO" id="GO:0016702">
    <property type="term" value="F:oxidoreductase activity, acting on single donors with incorporation of molecular oxygen, incorporation of two atoms of oxygen"/>
    <property type="evidence" value="ECO:0007669"/>
    <property type="project" value="UniProtKB-ARBA"/>
</dbReference>
<comment type="cofactor">
    <cofactor evidence="1">
        <name>Zn(2+)</name>
        <dbReference type="ChEBI" id="CHEBI:29105"/>
    </cofactor>
</comment>
<dbReference type="CDD" id="cd07363">
    <property type="entry name" value="45_DOPA_Dioxygenase"/>
    <property type="match status" value="1"/>
</dbReference>
<keyword evidence="3" id="KW-0479">Metal-binding</keyword>
<dbReference type="AlphaFoldDB" id="A0A015KHQ6"/>
<dbReference type="PANTHER" id="PTHR30096:SF0">
    <property type="entry name" value="4,5-DOPA DIOXYGENASE EXTRADIOL-LIKE PROTEIN"/>
    <property type="match status" value="1"/>
</dbReference>
<dbReference type="Proteomes" id="UP000022910">
    <property type="component" value="Unassembled WGS sequence"/>
</dbReference>
<dbReference type="EMBL" id="JEMT01018042">
    <property type="protein sequence ID" value="EXX67064.1"/>
    <property type="molecule type" value="Genomic_DNA"/>
</dbReference>
<dbReference type="OrthoDB" id="7396853at2759"/>
<evidence type="ECO:0000313" key="8">
    <source>
        <dbReference type="Proteomes" id="UP000022910"/>
    </source>
</evidence>
<evidence type="ECO:0000259" key="6">
    <source>
        <dbReference type="Pfam" id="PF02900"/>
    </source>
</evidence>
<dbReference type="GO" id="GO:0008198">
    <property type="term" value="F:ferrous iron binding"/>
    <property type="evidence" value="ECO:0007669"/>
    <property type="project" value="InterPro"/>
</dbReference>
<gene>
    <name evidence="7" type="ORF">RirG_117790</name>
</gene>
<comment type="caution">
    <text evidence="7">The sequence shown here is derived from an EMBL/GenBank/DDBJ whole genome shotgun (WGS) entry which is preliminary data.</text>
</comment>
<sequence length="284" mass="31736">MSTARLPCYYISHGGPSILIEEEDITHQWLKRWGKLIIEEIRPKAIAVISAHWETTNIKVTNFSNKTPIIYDFYGFPQILYQQTYDCKGSPEVAKKAVELLTQAGFEVELNDKRGFDHGCWIPMKIAIPEPGDLPIIQISLTRKASYEYNIKVGHVLASLRDEGVLIVGSGSLVHNLKETFSAYNKETNTFEDYVASYVEPFDKDIEEFCTKSTGKERDQKLIDLINHPLLRQAHPTDDHLVPLHIAVGAAGDEQGTKLHTQYVAGLSMSAFGFGSGASVNPNL</sequence>
<reference evidence="7 8" key="1">
    <citation type="submission" date="2014-02" db="EMBL/GenBank/DDBJ databases">
        <title>Single nucleus genome sequencing reveals high similarity among nuclei of an endomycorrhizal fungus.</title>
        <authorList>
            <person name="Lin K."/>
            <person name="Geurts R."/>
            <person name="Zhang Z."/>
            <person name="Limpens E."/>
            <person name="Saunders D.G."/>
            <person name="Mu D."/>
            <person name="Pang E."/>
            <person name="Cao H."/>
            <person name="Cha H."/>
            <person name="Lin T."/>
            <person name="Zhou Q."/>
            <person name="Shang Y."/>
            <person name="Li Y."/>
            <person name="Ivanov S."/>
            <person name="Sharma T."/>
            <person name="Velzen R.V."/>
            <person name="Ruijter N.D."/>
            <person name="Aanen D.K."/>
            <person name="Win J."/>
            <person name="Kamoun S."/>
            <person name="Bisseling T."/>
            <person name="Huang S."/>
        </authorList>
    </citation>
    <scope>NUCLEOTIDE SEQUENCE [LARGE SCALE GENOMIC DNA]</scope>
    <source>
        <strain evidence="8">DAOM197198w</strain>
    </source>
</reference>
<dbReference type="PANTHER" id="PTHR30096">
    <property type="entry name" value="4,5-DOPA DIOXYGENASE EXTRADIOL-LIKE PROTEIN"/>
    <property type="match status" value="1"/>
</dbReference>
<dbReference type="Gene3D" id="3.40.830.10">
    <property type="entry name" value="LigB-like"/>
    <property type="match status" value="1"/>
</dbReference>
<keyword evidence="8" id="KW-1185">Reference proteome</keyword>
<dbReference type="InterPro" id="IPR014436">
    <property type="entry name" value="Extradiol_dOase_DODA"/>
</dbReference>
<dbReference type="HOGENOM" id="CLU_046582_2_1_1"/>
<feature type="domain" description="Extradiol ring-cleavage dioxygenase class III enzyme subunit B" evidence="6">
    <location>
        <begin position="8"/>
        <end position="271"/>
    </location>
</feature>
<accession>A0A015KHQ6</accession>
<dbReference type="SUPFAM" id="SSF53213">
    <property type="entry name" value="LigB-like"/>
    <property type="match status" value="1"/>
</dbReference>
<dbReference type="Pfam" id="PF02900">
    <property type="entry name" value="LigB"/>
    <property type="match status" value="1"/>
</dbReference>
<proteinExistence type="inferred from homology"/>
<dbReference type="InterPro" id="IPR004183">
    <property type="entry name" value="Xdiol_dOase_suB"/>
</dbReference>
<dbReference type="SMR" id="A0A015KHQ6"/>
<keyword evidence="4" id="KW-0862">Zinc</keyword>
<dbReference type="STRING" id="1432141.A0A015KHQ6"/>
<protein>
    <recommendedName>
        <fullName evidence="6">Extradiol ring-cleavage dioxygenase class III enzyme subunit B domain-containing protein</fullName>
    </recommendedName>
</protein>
<evidence type="ECO:0000256" key="3">
    <source>
        <dbReference type="ARBA" id="ARBA00022723"/>
    </source>
</evidence>
<keyword evidence="5" id="KW-0560">Oxidoreductase</keyword>
<dbReference type="GO" id="GO:0008270">
    <property type="term" value="F:zinc ion binding"/>
    <property type="evidence" value="ECO:0007669"/>
    <property type="project" value="InterPro"/>
</dbReference>
<dbReference type="OMA" id="SVIDGFW"/>